<name>A0A6J1SHN5_FRAOC</name>
<dbReference type="AlphaFoldDB" id="A0A6J1SHN5"/>
<organism evidence="3 4">
    <name type="scientific">Frankliniella occidentalis</name>
    <name type="common">Western flower thrips</name>
    <name type="synonym">Euthrips occidentalis</name>
    <dbReference type="NCBI Taxonomy" id="133901"/>
    <lineage>
        <taxon>Eukaryota</taxon>
        <taxon>Metazoa</taxon>
        <taxon>Ecdysozoa</taxon>
        <taxon>Arthropoda</taxon>
        <taxon>Hexapoda</taxon>
        <taxon>Insecta</taxon>
        <taxon>Pterygota</taxon>
        <taxon>Neoptera</taxon>
        <taxon>Paraneoptera</taxon>
        <taxon>Thysanoptera</taxon>
        <taxon>Terebrantia</taxon>
        <taxon>Thripoidea</taxon>
        <taxon>Thripidae</taxon>
        <taxon>Frankliniella</taxon>
    </lineage>
</organism>
<dbReference type="RefSeq" id="XP_052124472.1">
    <property type="nucleotide sequence ID" value="XM_052268512.1"/>
</dbReference>
<keyword evidence="2" id="KW-0677">Repeat</keyword>
<dbReference type="CTD" id="36072"/>
<dbReference type="Gene3D" id="3.10.20.90">
    <property type="entry name" value="Phosphatidylinositol 3-kinase Catalytic Subunit, Chain A, domain 1"/>
    <property type="match status" value="1"/>
</dbReference>
<evidence type="ECO:0000256" key="1">
    <source>
        <dbReference type="ARBA" id="ARBA00022614"/>
    </source>
</evidence>
<dbReference type="FunFam" id="3.80.10.10:FF:000846">
    <property type="entry name" value="Predicted protein"/>
    <property type="match status" value="1"/>
</dbReference>
<dbReference type="Proteomes" id="UP000504606">
    <property type="component" value="Unplaced"/>
</dbReference>
<dbReference type="SUPFAM" id="SSF52058">
    <property type="entry name" value="L domain-like"/>
    <property type="match status" value="1"/>
</dbReference>
<dbReference type="PANTHER" id="PTHR18849:SF0">
    <property type="entry name" value="CILIA- AND FLAGELLA-ASSOCIATED PROTEIN 410-RELATED"/>
    <property type="match status" value="1"/>
</dbReference>
<keyword evidence="3" id="KW-1185">Reference proteome</keyword>
<dbReference type="GeneID" id="113206303"/>
<dbReference type="OrthoDB" id="5855206at2759"/>
<dbReference type="PANTHER" id="PTHR18849">
    <property type="entry name" value="LEUCINE RICH REPEAT PROTEIN"/>
    <property type="match status" value="1"/>
</dbReference>
<evidence type="ECO:0000313" key="3">
    <source>
        <dbReference type="Proteomes" id="UP000504606"/>
    </source>
</evidence>
<dbReference type="InterPro" id="IPR029071">
    <property type="entry name" value="Ubiquitin-like_domsf"/>
</dbReference>
<dbReference type="SUPFAM" id="SSF54236">
    <property type="entry name" value="Ubiquitin-like"/>
    <property type="match status" value="1"/>
</dbReference>
<evidence type="ECO:0000256" key="2">
    <source>
        <dbReference type="ARBA" id="ARBA00022737"/>
    </source>
</evidence>
<proteinExistence type="predicted"/>
<dbReference type="Pfam" id="PF14560">
    <property type="entry name" value="Ubiquitin_2"/>
    <property type="match status" value="1"/>
</dbReference>
<dbReference type="InterPro" id="IPR032675">
    <property type="entry name" value="LRR_dom_sf"/>
</dbReference>
<keyword evidence="1" id="KW-0433">Leucine-rich repeat</keyword>
<protein>
    <submittedName>
        <fullName evidence="4">Tubulin-specific chaperone cofactor E-like protein</fullName>
    </submittedName>
</protein>
<dbReference type="PROSITE" id="PS50053">
    <property type="entry name" value="UBIQUITIN_2"/>
    <property type="match status" value="1"/>
</dbReference>
<gene>
    <name evidence="4" type="primary">LOC113206303</name>
</gene>
<reference evidence="4" key="1">
    <citation type="submission" date="2025-08" db="UniProtKB">
        <authorList>
            <consortium name="RefSeq"/>
        </authorList>
    </citation>
    <scope>IDENTIFICATION</scope>
    <source>
        <tissue evidence="4">Whole organism</tissue>
    </source>
</reference>
<accession>A0A6J1SHN5</accession>
<sequence>MPTLVEALEGKYGPEDAEGLDEAIAIYVPRKGPRNIVPSLLVLNDCDIDSAGDENDVQKKCHVVEELDLAQNNLTHWADVLTILRLMPQVKFANLSFNNLSEELTDELCANESLTPFPLLRNLVLISTQISWSTIKKLLKLLPNLEELHLSLNNFASVEVGDTPDDVHPNIKRIHFTGNPICRWSEISNLGRAFPALESLVLADCPLISLDPAVLMEKCKSEESEESEDSCSSCGSPPTHQYGRCESECESAGPKPYSAHDVFRQLRSLNLTGTHIASWDEIDRVACFPALHCLRINACPLFEEYTEHERRQLLIARLPNIQTLNGGGVISPEEREDAERAFIRYYMEKPESDRPERYGNLLGVHGRLDPLVNIDLSPEKRVKVKIVWGDKSEIKSINVYQTISELKKTLEPVCGIAASKMRLYYADQAYMDHYNHLEFMKYPNKQLYSYNITSGDEIHVDPKK</sequence>
<dbReference type="Gene3D" id="3.80.10.10">
    <property type="entry name" value="Ribonuclease Inhibitor"/>
    <property type="match status" value="3"/>
</dbReference>
<dbReference type="KEGG" id="foc:113206303"/>
<dbReference type="InterPro" id="IPR000626">
    <property type="entry name" value="Ubiquitin-like_dom"/>
</dbReference>
<evidence type="ECO:0000313" key="4">
    <source>
        <dbReference type="RefSeq" id="XP_052124472.1"/>
    </source>
</evidence>